<dbReference type="Pfam" id="PF17919">
    <property type="entry name" value="RT_RNaseH_2"/>
    <property type="match status" value="1"/>
</dbReference>
<dbReference type="AlphaFoldDB" id="A0A6J1G584"/>
<proteinExistence type="predicted"/>
<dbReference type="GeneID" id="111450846"/>
<dbReference type="Pfam" id="PF00078">
    <property type="entry name" value="RVT_1"/>
    <property type="match status" value="1"/>
</dbReference>
<evidence type="ECO:0000313" key="4">
    <source>
        <dbReference type="RefSeq" id="XP_022946904.1"/>
    </source>
</evidence>
<evidence type="ECO:0000259" key="2">
    <source>
        <dbReference type="PROSITE" id="PS50878"/>
    </source>
</evidence>
<dbReference type="FunFam" id="3.30.70.270:FF:000020">
    <property type="entry name" value="Transposon Tf2-6 polyprotein-like Protein"/>
    <property type="match status" value="1"/>
</dbReference>
<dbReference type="GO" id="GO:0003824">
    <property type="term" value="F:catalytic activity"/>
    <property type="evidence" value="ECO:0007669"/>
    <property type="project" value="UniProtKB-KW"/>
</dbReference>
<dbReference type="SUPFAM" id="SSF56672">
    <property type="entry name" value="DNA/RNA polymerases"/>
    <property type="match status" value="1"/>
</dbReference>
<dbReference type="InterPro" id="IPR050951">
    <property type="entry name" value="Retrovirus_Pol_polyprotein"/>
</dbReference>
<dbReference type="InterPro" id="IPR000477">
    <property type="entry name" value="RT_dom"/>
</dbReference>
<organism evidence="3 4">
    <name type="scientific">Cucurbita moschata</name>
    <name type="common">Winter crookneck squash</name>
    <name type="synonym">Cucurbita pepo var. moschata</name>
    <dbReference type="NCBI Taxonomy" id="3662"/>
    <lineage>
        <taxon>Eukaryota</taxon>
        <taxon>Viridiplantae</taxon>
        <taxon>Streptophyta</taxon>
        <taxon>Embryophyta</taxon>
        <taxon>Tracheophyta</taxon>
        <taxon>Spermatophyta</taxon>
        <taxon>Magnoliopsida</taxon>
        <taxon>eudicotyledons</taxon>
        <taxon>Gunneridae</taxon>
        <taxon>Pentapetalae</taxon>
        <taxon>rosids</taxon>
        <taxon>fabids</taxon>
        <taxon>Cucurbitales</taxon>
        <taxon>Cucurbitaceae</taxon>
        <taxon>Cucurbiteae</taxon>
        <taxon>Cucurbita</taxon>
    </lineage>
</organism>
<dbReference type="InterPro" id="IPR043128">
    <property type="entry name" value="Rev_trsase/Diguanyl_cyclase"/>
</dbReference>
<gene>
    <name evidence="4" type="primary">LOC111450846</name>
</gene>
<dbReference type="Gene3D" id="3.30.70.270">
    <property type="match status" value="2"/>
</dbReference>
<name>A0A6J1G584_CUCMO</name>
<keyword evidence="3" id="KW-1185">Reference proteome</keyword>
<dbReference type="PANTHER" id="PTHR37984">
    <property type="entry name" value="PROTEIN CBG26694"/>
    <property type="match status" value="1"/>
</dbReference>
<evidence type="ECO:0000313" key="3">
    <source>
        <dbReference type="Proteomes" id="UP000504609"/>
    </source>
</evidence>
<keyword evidence="1" id="KW-0511">Multifunctional enzyme</keyword>
<protein>
    <submittedName>
        <fullName evidence="4">Uncharacterized protein LOC111450846</fullName>
    </submittedName>
</protein>
<dbReference type="PANTHER" id="PTHR37984:SF5">
    <property type="entry name" value="PROTEIN NYNRIN-LIKE"/>
    <property type="match status" value="1"/>
</dbReference>
<sequence>MSYGLTNAPAVFMELMNRVFKEFLDTFVIVFIDDILVYSKSEIEHEEHLREVLTVLRTQQLYAKFSKGEFWLSEVAFLGHVVSSRGITVDPAKIEAVMKWPRQTTVTEVRSFLGLVRYYRRFVQDFSKISSALTQLTKKGKPFVWTSACKQSFQELKERLVTTPVLTVLDGSGNLVVYSDALGKGLGCVLRQKGKMIAYASKQLKEYE</sequence>
<dbReference type="InterPro" id="IPR041577">
    <property type="entry name" value="RT_RNaseH_2"/>
</dbReference>
<dbReference type="Proteomes" id="UP000504609">
    <property type="component" value="Unplaced"/>
</dbReference>
<feature type="domain" description="Reverse transcriptase" evidence="2">
    <location>
        <begin position="1"/>
        <end position="82"/>
    </location>
</feature>
<dbReference type="PROSITE" id="PS50878">
    <property type="entry name" value="RT_POL"/>
    <property type="match status" value="1"/>
</dbReference>
<dbReference type="RefSeq" id="XP_022946904.1">
    <property type="nucleotide sequence ID" value="XM_023091136.1"/>
</dbReference>
<accession>A0A6J1G584</accession>
<dbReference type="FunFam" id="3.30.70.270:FF:000003">
    <property type="entry name" value="Transposon Ty3-G Gag-Pol polyprotein"/>
    <property type="match status" value="1"/>
</dbReference>
<dbReference type="InterPro" id="IPR043502">
    <property type="entry name" value="DNA/RNA_pol_sf"/>
</dbReference>
<reference evidence="4" key="1">
    <citation type="submission" date="2025-08" db="UniProtKB">
        <authorList>
            <consortium name="RefSeq"/>
        </authorList>
    </citation>
    <scope>IDENTIFICATION</scope>
    <source>
        <tissue evidence="4">Young leaves</tissue>
    </source>
</reference>
<dbReference type="KEGG" id="cmos:111450846"/>
<dbReference type="CDD" id="cd01647">
    <property type="entry name" value="RT_LTR"/>
    <property type="match status" value="1"/>
</dbReference>
<evidence type="ECO:0000256" key="1">
    <source>
        <dbReference type="ARBA" id="ARBA00023268"/>
    </source>
</evidence>